<dbReference type="InterPro" id="IPR000577">
    <property type="entry name" value="Carb_kinase_FGGY"/>
</dbReference>
<dbReference type="Pfam" id="PF00370">
    <property type="entry name" value="FGGY_N"/>
    <property type="match status" value="1"/>
</dbReference>
<evidence type="ECO:0000259" key="4">
    <source>
        <dbReference type="Pfam" id="PF00370"/>
    </source>
</evidence>
<feature type="domain" description="Carbohydrate kinase FGGY N-terminal" evidence="4">
    <location>
        <begin position="4"/>
        <end position="241"/>
    </location>
</feature>
<sequence>MRAMGIDIGTTTISVIMIDKDSGKLLGSRSVPHNAFLKGPSDFNRIQDPEKLWRLSVRAAGEIIREYGKPDSIGMTGQMHGVLYVDEEGGAVSPLYTWQDGSGNEFMEDGRTYAQVLREKAGAASAGYGMTTHFYLRKKGMIPEAARKMTTISDYIAMKLCGRGMPFIVRDMAASWGCYDLRKGDFYRKELEESGADPEYLPELLDEHIIVGVTVENQEEGIPAGIPVSASYGDNQASVLGAAGDISDTVLVNIGTGSQVSFGTDSYLETQGAIELRPFTKQSFLMAGSSLCGGRAYAMLEKFYREAAGEGKERYSLMEEQARRFIEKYGKHEAWKIRTTFSGTRDNPEETGSITGISPLNFHPGAMTIGMIQGILEELYEMYEKMCCMTGKKAGRLVGSGNGIRRNALMREIAEEMFRMPMTIPVCEEEAAYGAALGSLVSAGLADTIAGIRPNSKN</sequence>
<accession>A0A2Y9BG01</accession>
<comment type="similarity">
    <text evidence="1">Belongs to the FGGY kinase family.</text>
</comment>
<dbReference type="SUPFAM" id="SSF53067">
    <property type="entry name" value="Actin-like ATPase domain"/>
    <property type="match status" value="2"/>
</dbReference>
<dbReference type="RefSeq" id="WP_181368724.1">
    <property type="nucleotide sequence ID" value="NZ_BAAACK010000003.1"/>
</dbReference>
<dbReference type="Pfam" id="PF02782">
    <property type="entry name" value="FGGY_C"/>
    <property type="match status" value="1"/>
</dbReference>
<organism evidence="6 7">
    <name type="scientific">Faecalicatena orotica</name>
    <dbReference type="NCBI Taxonomy" id="1544"/>
    <lineage>
        <taxon>Bacteria</taxon>
        <taxon>Bacillati</taxon>
        <taxon>Bacillota</taxon>
        <taxon>Clostridia</taxon>
        <taxon>Lachnospirales</taxon>
        <taxon>Lachnospiraceae</taxon>
        <taxon>Faecalicatena</taxon>
    </lineage>
</organism>
<gene>
    <name evidence="6" type="ORF">A8806_108127</name>
</gene>
<protein>
    <submittedName>
        <fullName evidence="6">Sedoheptulokinase</fullName>
    </submittedName>
</protein>
<evidence type="ECO:0000259" key="5">
    <source>
        <dbReference type="Pfam" id="PF02782"/>
    </source>
</evidence>
<dbReference type="GO" id="GO:0005975">
    <property type="term" value="P:carbohydrate metabolic process"/>
    <property type="evidence" value="ECO:0007669"/>
    <property type="project" value="InterPro"/>
</dbReference>
<dbReference type="InterPro" id="IPR018485">
    <property type="entry name" value="FGGY_C"/>
</dbReference>
<evidence type="ECO:0000256" key="1">
    <source>
        <dbReference type="ARBA" id="ARBA00009156"/>
    </source>
</evidence>
<evidence type="ECO:0000313" key="7">
    <source>
        <dbReference type="Proteomes" id="UP000245845"/>
    </source>
</evidence>
<dbReference type="AlphaFoldDB" id="A0A2Y9BG01"/>
<comment type="caution">
    <text evidence="6">The sequence shown here is derived from an EMBL/GenBank/DDBJ whole genome shotgun (WGS) entry which is preliminary data.</text>
</comment>
<reference evidence="6 7" key="1">
    <citation type="submission" date="2018-05" db="EMBL/GenBank/DDBJ databases">
        <title>The Hungate 1000. A catalogue of reference genomes from the rumen microbiome.</title>
        <authorList>
            <person name="Kelly W."/>
        </authorList>
    </citation>
    <scope>NUCLEOTIDE SEQUENCE [LARGE SCALE GENOMIC DNA]</scope>
    <source>
        <strain evidence="6 7">NLAE-zl-C242</strain>
    </source>
</reference>
<feature type="domain" description="Carbohydrate kinase FGGY C-terminal" evidence="5">
    <location>
        <begin position="252"/>
        <end position="438"/>
    </location>
</feature>
<evidence type="ECO:0000256" key="3">
    <source>
        <dbReference type="ARBA" id="ARBA00022777"/>
    </source>
</evidence>
<dbReference type="PANTHER" id="PTHR43095">
    <property type="entry name" value="SUGAR KINASE"/>
    <property type="match status" value="1"/>
</dbReference>
<dbReference type="PANTHER" id="PTHR43095:SF5">
    <property type="entry name" value="XYLULOSE KINASE"/>
    <property type="match status" value="1"/>
</dbReference>
<dbReference type="InterPro" id="IPR050406">
    <property type="entry name" value="FGGY_Carb_Kinase"/>
</dbReference>
<dbReference type="CDD" id="cd07777">
    <property type="entry name" value="ASKHA_NBD_FGGY_SHK"/>
    <property type="match status" value="1"/>
</dbReference>
<proteinExistence type="inferred from homology"/>
<keyword evidence="2" id="KW-0808">Transferase</keyword>
<dbReference type="Proteomes" id="UP000245845">
    <property type="component" value="Unassembled WGS sequence"/>
</dbReference>
<dbReference type="EMBL" id="QGDL01000008">
    <property type="protein sequence ID" value="PWJ28612.1"/>
    <property type="molecule type" value="Genomic_DNA"/>
</dbReference>
<evidence type="ECO:0000256" key="2">
    <source>
        <dbReference type="ARBA" id="ARBA00022679"/>
    </source>
</evidence>
<dbReference type="InterPro" id="IPR018484">
    <property type="entry name" value="FGGY_N"/>
</dbReference>
<dbReference type="InterPro" id="IPR043129">
    <property type="entry name" value="ATPase_NBD"/>
</dbReference>
<dbReference type="PIRSF" id="PIRSF000538">
    <property type="entry name" value="GlpK"/>
    <property type="match status" value="1"/>
</dbReference>
<keyword evidence="3 6" id="KW-0418">Kinase</keyword>
<keyword evidence="7" id="KW-1185">Reference proteome</keyword>
<evidence type="ECO:0000313" key="6">
    <source>
        <dbReference type="EMBL" id="PWJ28612.1"/>
    </source>
</evidence>
<dbReference type="GO" id="GO:0016301">
    <property type="term" value="F:kinase activity"/>
    <property type="evidence" value="ECO:0007669"/>
    <property type="project" value="UniProtKB-KW"/>
</dbReference>
<name>A0A2Y9BG01_9FIRM</name>
<dbReference type="Gene3D" id="3.30.420.40">
    <property type="match status" value="2"/>
</dbReference>